<dbReference type="AlphaFoldDB" id="A0A2H5XBM2"/>
<protein>
    <submittedName>
        <fullName evidence="2">Uncharacterized protein</fullName>
    </submittedName>
</protein>
<evidence type="ECO:0000313" key="3">
    <source>
        <dbReference type="Proteomes" id="UP000236173"/>
    </source>
</evidence>
<keyword evidence="1" id="KW-0812">Transmembrane</keyword>
<evidence type="ECO:0000313" key="2">
    <source>
        <dbReference type="EMBL" id="GBC98583.1"/>
    </source>
</evidence>
<feature type="transmembrane region" description="Helical" evidence="1">
    <location>
        <begin position="47"/>
        <end position="70"/>
    </location>
</feature>
<accession>A0A2H5XBM2</accession>
<dbReference type="EMBL" id="BEHT01000012">
    <property type="protein sequence ID" value="GBC98583.1"/>
    <property type="molecule type" value="Genomic_DNA"/>
</dbReference>
<name>A0A2H5XBM2_9BACT</name>
<feature type="transmembrane region" description="Helical" evidence="1">
    <location>
        <begin position="6"/>
        <end position="35"/>
    </location>
</feature>
<feature type="transmembrane region" description="Helical" evidence="1">
    <location>
        <begin position="76"/>
        <end position="94"/>
    </location>
</feature>
<feature type="transmembrane region" description="Helical" evidence="1">
    <location>
        <begin position="196"/>
        <end position="219"/>
    </location>
</feature>
<feature type="transmembrane region" description="Helical" evidence="1">
    <location>
        <begin position="160"/>
        <end position="184"/>
    </location>
</feature>
<organism evidence="2 3">
    <name type="scientific">Candidatus Fervidibacter japonicus</name>
    <dbReference type="NCBI Taxonomy" id="2035412"/>
    <lineage>
        <taxon>Bacteria</taxon>
        <taxon>Candidatus Fervidibacterota</taxon>
        <taxon>Candidatus Fervidibacter</taxon>
    </lineage>
</organism>
<evidence type="ECO:0000256" key="1">
    <source>
        <dbReference type="SAM" id="Phobius"/>
    </source>
</evidence>
<sequence>MTATDFTVYATIFGLGVYHGVNPAMGWLFAVALGLQERSLRAVFTALFPITLGHALSIALVVAVVLLAQAVLPLRALKVAIASILIAVGVLRLWRPRHFRWVGMKLTKSELTLWSFLAATAHGAGLIVSPLALCLPQGVTRKSAVLFNFPLGDLVPLGDSALLAVGIHTVGLLLAMALTAWFVYAKLGLTLLRQWWFNFDLIWGLALLAAGLATVVVGLG</sequence>
<reference evidence="3" key="1">
    <citation type="submission" date="2017-09" db="EMBL/GenBank/DDBJ databases">
        <title>Metaegenomics of thermophilic ammonia-oxidizing enrichment culture.</title>
        <authorList>
            <person name="Kato S."/>
            <person name="Suzuki K."/>
        </authorList>
    </citation>
    <scope>NUCLEOTIDE SEQUENCE [LARGE SCALE GENOMIC DNA]</scope>
</reference>
<keyword evidence="1" id="KW-0472">Membrane</keyword>
<keyword evidence="1" id="KW-1133">Transmembrane helix</keyword>
<feature type="transmembrane region" description="Helical" evidence="1">
    <location>
        <begin position="114"/>
        <end position="140"/>
    </location>
</feature>
<gene>
    <name evidence="2" type="ORF">HRbin17_01096</name>
</gene>
<dbReference type="Proteomes" id="UP000236173">
    <property type="component" value="Unassembled WGS sequence"/>
</dbReference>
<proteinExistence type="predicted"/>
<comment type="caution">
    <text evidence="2">The sequence shown here is derived from an EMBL/GenBank/DDBJ whole genome shotgun (WGS) entry which is preliminary data.</text>
</comment>